<evidence type="ECO:0000259" key="4">
    <source>
        <dbReference type="SMART" id="SM00478"/>
    </source>
</evidence>
<evidence type="ECO:0000256" key="3">
    <source>
        <dbReference type="ARBA" id="ARBA00023204"/>
    </source>
</evidence>
<dbReference type="GO" id="GO:0008725">
    <property type="term" value="F:DNA-3-methyladenine glycosylase activity"/>
    <property type="evidence" value="ECO:0007669"/>
    <property type="project" value="TreeGrafter"/>
</dbReference>
<keyword evidence="6" id="KW-1185">Reference proteome</keyword>
<dbReference type="GO" id="GO:0006285">
    <property type="term" value="P:base-excision repair, AP site formation"/>
    <property type="evidence" value="ECO:0007669"/>
    <property type="project" value="TreeGrafter"/>
</dbReference>
<accession>A0A507EE59</accession>
<dbReference type="Gene3D" id="1.10.340.30">
    <property type="entry name" value="Hypothetical protein, domain 2"/>
    <property type="match status" value="1"/>
</dbReference>
<dbReference type="GO" id="GO:0005634">
    <property type="term" value="C:nucleus"/>
    <property type="evidence" value="ECO:0007669"/>
    <property type="project" value="TreeGrafter"/>
</dbReference>
<dbReference type="GO" id="GO:0032131">
    <property type="term" value="F:alkylated DNA binding"/>
    <property type="evidence" value="ECO:0007669"/>
    <property type="project" value="TreeGrafter"/>
</dbReference>
<feature type="domain" description="HhH-GPD" evidence="4">
    <location>
        <begin position="129"/>
        <end position="307"/>
    </location>
</feature>
<dbReference type="AlphaFoldDB" id="A0A507EE59"/>
<evidence type="ECO:0000256" key="1">
    <source>
        <dbReference type="ARBA" id="ARBA00010817"/>
    </source>
</evidence>
<dbReference type="GO" id="GO:0032993">
    <property type="term" value="C:protein-DNA complex"/>
    <property type="evidence" value="ECO:0007669"/>
    <property type="project" value="TreeGrafter"/>
</dbReference>
<comment type="similarity">
    <text evidence="1">Belongs to the alkylbase DNA glycosidase AlkA family.</text>
</comment>
<dbReference type="CDD" id="cd00056">
    <property type="entry name" value="ENDO3c"/>
    <property type="match status" value="1"/>
</dbReference>
<dbReference type="GO" id="GO:0006307">
    <property type="term" value="P:DNA alkylation repair"/>
    <property type="evidence" value="ECO:0007669"/>
    <property type="project" value="TreeGrafter"/>
</dbReference>
<protein>
    <recommendedName>
        <fullName evidence="4">HhH-GPD domain-containing protein</fullName>
    </recommendedName>
</protein>
<dbReference type="InterPro" id="IPR051912">
    <property type="entry name" value="Alkylbase_DNA_Glycosylase/TA"/>
</dbReference>
<dbReference type="GO" id="GO:0043916">
    <property type="term" value="F:DNA-7-methylguanine glycosylase activity"/>
    <property type="evidence" value="ECO:0007669"/>
    <property type="project" value="TreeGrafter"/>
</dbReference>
<sequence>MCNQICNTQRTVKRKENNLESKPVKKRSIKEEPVDRVYAPALPFDAPADVGITEIDTVPSAFAVDSAALPKPEGGFSFTSALAHMYKQDPNLEALIEKSGKPCRIFENPGLGQESSGLNSFKALTRAIVYQQLSGKAAASIMRKWLLVFGDERASEPDSQWFPTPQQVRSFDQATYRAAGFSNRKAEYVHALADKYIDGSITDEKLLTMNDEQISELLCSVRGIGQWTVDMFLMFDLKRPNILPVGDLGIRKGMSMYFQMKGAKGKGKSSGPGNGVYLPTPMEMIEAAEIWEPYRTIASYYMWTVADTKTVDDA</sequence>
<dbReference type="Gene3D" id="1.10.1670.40">
    <property type="match status" value="1"/>
</dbReference>
<keyword evidence="2" id="KW-0227">DNA damage</keyword>
<dbReference type="STRING" id="109895.A0A507EE59"/>
<dbReference type="EMBL" id="QEAQ01000006">
    <property type="protein sequence ID" value="TPX61665.1"/>
    <property type="molecule type" value="Genomic_DNA"/>
</dbReference>
<evidence type="ECO:0000313" key="5">
    <source>
        <dbReference type="EMBL" id="TPX61665.1"/>
    </source>
</evidence>
<dbReference type="PANTHER" id="PTHR43003:SF5">
    <property type="entry name" value="DNA-3-METHYLADENINE GLYCOSYLASE"/>
    <property type="match status" value="1"/>
</dbReference>
<keyword evidence="3" id="KW-0234">DNA repair</keyword>
<dbReference type="FunFam" id="1.10.340.30:FF:000004">
    <property type="entry name" value="DNA-3-methyladenine glycosylase II"/>
    <property type="match status" value="1"/>
</dbReference>
<dbReference type="SUPFAM" id="SSF48150">
    <property type="entry name" value="DNA-glycosylase"/>
    <property type="match status" value="1"/>
</dbReference>
<dbReference type="InterPro" id="IPR011257">
    <property type="entry name" value="DNA_glycosylase"/>
</dbReference>
<name>A0A507EE59_9FUNG</name>
<dbReference type="Proteomes" id="UP000318582">
    <property type="component" value="Unassembled WGS sequence"/>
</dbReference>
<dbReference type="Pfam" id="PF00730">
    <property type="entry name" value="HhH-GPD"/>
    <property type="match status" value="1"/>
</dbReference>
<evidence type="ECO:0000256" key="2">
    <source>
        <dbReference type="ARBA" id="ARBA00022763"/>
    </source>
</evidence>
<gene>
    <name evidence="5" type="ORF">PhCBS80983_g00985</name>
</gene>
<dbReference type="SMART" id="SM00478">
    <property type="entry name" value="ENDO3c"/>
    <property type="match status" value="1"/>
</dbReference>
<reference evidence="5 6" key="1">
    <citation type="journal article" date="2019" name="Sci. Rep.">
        <title>Comparative genomics of chytrid fungi reveal insights into the obligate biotrophic and pathogenic lifestyle of Synchytrium endobioticum.</title>
        <authorList>
            <person name="van de Vossenberg B.T.L.H."/>
            <person name="Warris S."/>
            <person name="Nguyen H.D.T."/>
            <person name="van Gent-Pelzer M.P.E."/>
            <person name="Joly D.L."/>
            <person name="van de Geest H.C."/>
            <person name="Bonants P.J.M."/>
            <person name="Smith D.S."/>
            <person name="Levesque C.A."/>
            <person name="van der Lee T.A.J."/>
        </authorList>
    </citation>
    <scope>NUCLEOTIDE SEQUENCE [LARGE SCALE GENOMIC DNA]</scope>
    <source>
        <strain evidence="5 6">CBS 809.83</strain>
    </source>
</reference>
<evidence type="ECO:0000313" key="6">
    <source>
        <dbReference type="Proteomes" id="UP000318582"/>
    </source>
</evidence>
<dbReference type="PANTHER" id="PTHR43003">
    <property type="entry name" value="DNA-3-METHYLADENINE GLYCOSYLASE"/>
    <property type="match status" value="1"/>
</dbReference>
<comment type="caution">
    <text evidence="5">The sequence shown here is derived from an EMBL/GenBank/DDBJ whole genome shotgun (WGS) entry which is preliminary data.</text>
</comment>
<organism evidence="5 6">
    <name type="scientific">Powellomyces hirtus</name>
    <dbReference type="NCBI Taxonomy" id="109895"/>
    <lineage>
        <taxon>Eukaryota</taxon>
        <taxon>Fungi</taxon>
        <taxon>Fungi incertae sedis</taxon>
        <taxon>Chytridiomycota</taxon>
        <taxon>Chytridiomycota incertae sedis</taxon>
        <taxon>Chytridiomycetes</taxon>
        <taxon>Spizellomycetales</taxon>
        <taxon>Powellomycetaceae</taxon>
        <taxon>Powellomyces</taxon>
    </lineage>
</organism>
<dbReference type="InterPro" id="IPR003265">
    <property type="entry name" value="HhH-GPD_domain"/>
</dbReference>
<proteinExistence type="inferred from homology"/>